<reference evidence="3" key="1">
    <citation type="submission" date="2022-11" db="UniProtKB">
        <authorList>
            <consortium name="WormBaseParasite"/>
        </authorList>
    </citation>
    <scope>IDENTIFICATION</scope>
</reference>
<dbReference type="Proteomes" id="UP000887572">
    <property type="component" value="Unplaced"/>
</dbReference>
<evidence type="ECO:0000256" key="1">
    <source>
        <dbReference type="SAM" id="SignalP"/>
    </source>
</evidence>
<evidence type="ECO:0000313" key="2">
    <source>
        <dbReference type="Proteomes" id="UP000887572"/>
    </source>
</evidence>
<sequence length="350" mass="41150">MSPTIFFAILFLTLATSNAFPGQSFMKCAFGQIEPSCSTAGEFCFKRSPYGGAQNILLDEFYVSYFTAETEQIRQTFMSKIAIYTHIYMLRWKLDQNKEQLQQKVLEKENKYISFYQQHSDNLSKILTLFAEMALYDDALCFLLREWMLSDLLNFIDQRHKLLKYFEMISKSNIRAVNKLRELFIMLVGGSRVALLCNIKELSFICAAPFTPYALMYSDYFQNKKSEIGKWRSKMVLEFSLYNKWGTNFFKKQYVKIRSEAADKCKYIADCVQVQTNFLTIMFKWWVSYSEIFWYNEKKIRAKIVDTLKKTRAKVNLLKEMITKADEHEPALQYAVETGDEKGEVRSFLP</sequence>
<dbReference type="WBParaSite" id="Gr19_v10_g6560.t1">
    <property type="protein sequence ID" value="Gr19_v10_g6560.t1"/>
    <property type="gene ID" value="Gr19_v10_g6560"/>
</dbReference>
<dbReference type="AlphaFoldDB" id="A0A914I3K7"/>
<accession>A0A914I3K7</accession>
<proteinExistence type="predicted"/>
<feature type="signal peptide" evidence="1">
    <location>
        <begin position="1"/>
        <end position="19"/>
    </location>
</feature>
<feature type="chain" id="PRO_5037803492" evidence="1">
    <location>
        <begin position="20"/>
        <end position="350"/>
    </location>
</feature>
<keyword evidence="2" id="KW-1185">Reference proteome</keyword>
<name>A0A914I3K7_GLORO</name>
<keyword evidence="1" id="KW-0732">Signal</keyword>
<evidence type="ECO:0000313" key="3">
    <source>
        <dbReference type="WBParaSite" id="Gr19_v10_g6560.t1"/>
    </source>
</evidence>
<protein>
    <submittedName>
        <fullName evidence="3">Uncharacterized protein</fullName>
    </submittedName>
</protein>
<organism evidence="2 3">
    <name type="scientific">Globodera rostochiensis</name>
    <name type="common">Golden nematode worm</name>
    <name type="synonym">Heterodera rostochiensis</name>
    <dbReference type="NCBI Taxonomy" id="31243"/>
    <lineage>
        <taxon>Eukaryota</taxon>
        <taxon>Metazoa</taxon>
        <taxon>Ecdysozoa</taxon>
        <taxon>Nematoda</taxon>
        <taxon>Chromadorea</taxon>
        <taxon>Rhabditida</taxon>
        <taxon>Tylenchina</taxon>
        <taxon>Tylenchomorpha</taxon>
        <taxon>Tylenchoidea</taxon>
        <taxon>Heteroderidae</taxon>
        <taxon>Heteroderinae</taxon>
        <taxon>Globodera</taxon>
    </lineage>
</organism>